<dbReference type="Proteomes" id="UP001190091">
    <property type="component" value="Unassembled WGS sequence"/>
</dbReference>
<evidence type="ECO:0000313" key="3">
    <source>
        <dbReference type="Proteomes" id="UP001190091"/>
    </source>
</evidence>
<proteinExistence type="predicted"/>
<feature type="region of interest" description="Disordered" evidence="1">
    <location>
        <begin position="1"/>
        <end position="24"/>
    </location>
</feature>
<dbReference type="AlphaFoldDB" id="A0AAD2JQJ1"/>
<evidence type="ECO:0000313" key="2">
    <source>
        <dbReference type="EMBL" id="CAK1207644.1"/>
    </source>
</evidence>
<evidence type="ECO:0000256" key="1">
    <source>
        <dbReference type="SAM" id="MobiDB-lite"/>
    </source>
</evidence>
<organism evidence="2 3">
    <name type="scientific">Escherichia coli</name>
    <dbReference type="NCBI Taxonomy" id="562"/>
    <lineage>
        <taxon>Bacteria</taxon>
        <taxon>Pseudomonadati</taxon>
        <taxon>Pseudomonadota</taxon>
        <taxon>Gammaproteobacteria</taxon>
        <taxon>Enterobacterales</taxon>
        <taxon>Enterobacteriaceae</taxon>
        <taxon>Escherichia</taxon>
    </lineage>
</organism>
<accession>A0AAD2JQJ1</accession>
<dbReference type="Pfam" id="PF09684">
    <property type="entry name" value="Tail_P2_I"/>
    <property type="match status" value="1"/>
</dbReference>
<reference evidence="2" key="1">
    <citation type="submission" date="2023-10" db="EMBL/GenBank/DDBJ databases">
        <authorList>
            <person name="Leclercq S."/>
        </authorList>
    </citation>
    <scope>NUCLEOTIDE SEQUENCE</scope>
    <source>
        <strain evidence="2">F848</strain>
    </source>
</reference>
<dbReference type="EMBL" id="CAUZHL010000001">
    <property type="protein sequence ID" value="CAK1207644.1"/>
    <property type="molecule type" value="Genomic_DNA"/>
</dbReference>
<dbReference type="InterPro" id="IPR006521">
    <property type="entry name" value="Tail_protein_I"/>
</dbReference>
<comment type="caution">
    <text evidence="2">The sequence shown here is derived from an EMBL/GenBank/DDBJ whole genome shotgun (WGS) entry which is preliminary data.</text>
</comment>
<dbReference type="NCBIfam" id="TIGR01634">
    <property type="entry name" value="tail_P2_I"/>
    <property type="match status" value="1"/>
</dbReference>
<protein>
    <submittedName>
        <fullName evidence="2">Phage tail protein I</fullName>
    </submittedName>
</protein>
<gene>
    <name evidence="2" type="ORF">FGAF848_08590</name>
</gene>
<sequence>MSDRKKTDSAQHSTSLLPPSAGPFMRATEATGVRISTIPVDADTLWSPDRCPAHLLPYLAWACSVDRWDRNWPEETRRQVIGQSWKVHRQKGTVSALRETAAAFGYEMTISEWWEHGGQPGTFTVTIGADTQGIGPETWLEMEDLLNDARPVSRHMTGLYAALRSGVTVYCAAGAGCDELVTIHQKARASLAGQVTIIAAGDTHTTDSVTVLPGVPSGMYGEICIRTGAGIFVSEIVEVITL</sequence>
<name>A0AAD2JQJ1_ECOLX</name>